<evidence type="ECO:0000259" key="11">
    <source>
        <dbReference type="PROSITE" id="PS50109"/>
    </source>
</evidence>
<name>A0A7W6KK85_9HYPH</name>
<dbReference type="RefSeq" id="WP_183487244.1">
    <property type="nucleotide sequence ID" value="NZ_JACIDZ010000009.1"/>
</dbReference>
<dbReference type="InterPro" id="IPR036890">
    <property type="entry name" value="HATPase_C_sf"/>
</dbReference>
<evidence type="ECO:0000256" key="6">
    <source>
        <dbReference type="ARBA" id="ARBA00022679"/>
    </source>
</evidence>
<evidence type="ECO:0000256" key="2">
    <source>
        <dbReference type="ARBA" id="ARBA00004651"/>
    </source>
</evidence>
<evidence type="ECO:0000313" key="12">
    <source>
        <dbReference type="EMBL" id="MBB4122853.1"/>
    </source>
</evidence>
<keyword evidence="6" id="KW-0808">Transferase</keyword>
<dbReference type="InterPro" id="IPR003661">
    <property type="entry name" value="HisK_dim/P_dom"/>
</dbReference>
<keyword evidence="4" id="KW-1003">Cell membrane</keyword>
<comment type="catalytic activity">
    <reaction evidence="1">
        <text>ATP + protein L-histidine = ADP + protein N-phospho-L-histidine.</text>
        <dbReference type="EC" id="2.7.13.3"/>
    </reaction>
</comment>
<proteinExistence type="predicted"/>
<dbReference type="SMART" id="SM00387">
    <property type="entry name" value="HATPase_c"/>
    <property type="match status" value="1"/>
</dbReference>
<dbReference type="PANTHER" id="PTHR44936:SF10">
    <property type="entry name" value="SENSOR PROTEIN RSTB"/>
    <property type="match status" value="1"/>
</dbReference>
<dbReference type="Pfam" id="PF02518">
    <property type="entry name" value="HATPase_c"/>
    <property type="match status" value="1"/>
</dbReference>
<keyword evidence="13" id="KW-1185">Reference proteome</keyword>
<dbReference type="SUPFAM" id="SSF47384">
    <property type="entry name" value="Homodimeric domain of signal transducing histidine kinase"/>
    <property type="match status" value="1"/>
</dbReference>
<dbReference type="Proteomes" id="UP000530571">
    <property type="component" value="Unassembled WGS sequence"/>
</dbReference>
<keyword evidence="8 12" id="KW-0418">Kinase</keyword>
<evidence type="ECO:0000256" key="3">
    <source>
        <dbReference type="ARBA" id="ARBA00012438"/>
    </source>
</evidence>
<dbReference type="CDD" id="cd00082">
    <property type="entry name" value="HisKA"/>
    <property type="match status" value="1"/>
</dbReference>
<keyword evidence="9" id="KW-0067">ATP-binding</keyword>
<dbReference type="SMART" id="SM00388">
    <property type="entry name" value="HisKA"/>
    <property type="match status" value="1"/>
</dbReference>
<dbReference type="InterPro" id="IPR004358">
    <property type="entry name" value="Sig_transdc_His_kin-like_C"/>
</dbReference>
<dbReference type="PROSITE" id="PS50109">
    <property type="entry name" value="HIS_KIN"/>
    <property type="match status" value="1"/>
</dbReference>
<evidence type="ECO:0000256" key="7">
    <source>
        <dbReference type="ARBA" id="ARBA00022741"/>
    </source>
</evidence>
<evidence type="ECO:0000256" key="10">
    <source>
        <dbReference type="SAM" id="Phobius"/>
    </source>
</evidence>
<evidence type="ECO:0000313" key="13">
    <source>
        <dbReference type="Proteomes" id="UP000530571"/>
    </source>
</evidence>
<dbReference type="InterPro" id="IPR036097">
    <property type="entry name" value="HisK_dim/P_sf"/>
</dbReference>
<keyword evidence="7" id="KW-0547">Nucleotide-binding</keyword>
<feature type="transmembrane region" description="Helical" evidence="10">
    <location>
        <begin position="9"/>
        <end position="31"/>
    </location>
</feature>
<keyword evidence="10" id="KW-0812">Transmembrane</keyword>
<sequence length="328" mass="34783">MSSHWRPSLAFVLGGALSGTLFLSFCGLVVFRYLGPAIGFREAAILLGSLIALATGFLGWLLVRLLMRPILALRSYAAAARNPGAEHPALPSRFGTNELKDTALSIVEMAEALREHESAIRSHADHVTHEVKSPVTAIFAATEMLADSDRLCDSDRHLVAQIEGAAEQIRTQLEALQKATRARTSSHRGLTRLRALEPELIRERPGLAIAIEGGDVAIPLAASGMRIILSQLLRNAEDHGATCVTLAAQESGKTVEVTIADDGSGISPGNQDRVFDPFFTTRRSEGGTGMGLAIARNIIAAHGGTIALSPAGSTVTGACFLICLPRHS</sequence>
<reference evidence="12 13" key="1">
    <citation type="submission" date="2020-08" db="EMBL/GenBank/DDBJ databases">
        <title>Genomic Encyclopedia of Type Strains, Phase IV (KMG-IV): sequencing the most valuable type-strain genomes for metagenomic binning, comparative biology and taxonomic classification.</title>
        <authorList>
            <person name="Goeker M."/>
        </authorList>
    </citation>
    <scope>NUCLEOTIDE SEQUENCE [LARGE SCALE GENOMIC DNA]</scope>
    <source>
        <strain evidence="12 13">DSM 28101</strain>
    </source>
</reference>
<dbReference type="GO" id="GO:0005524">
    <property type="term" value="F:ATP binding"/>
    <property type="evidence" value="ECO:0007669"/>
    <property type="project" value="UniProtKB-KW"/>
</dbReference>
<dbReference type="EC" id="2.7.13.3" evidence="3"/>
<dbReference type="InterPro" id="IPR005467">
    <property type="entry name" value="His_kinase_dom"/>
</dbReference>
<comment type="caution">
    <text evidence="12">The sequence shown here is derived from an EMBL/GenBank/DDBJ whole genome shotgun (WGS) entry which is preliminary data.</text>
</comment>
<dbReference type="GO" id="GO:0000155">
    <property type="term" value="F:phosphorelay sensor kinase activity"/>
    <property type="evidence" value="ECO:0007669"/>
    <property type="project" value="InterPro"/>
</dbReference>
<evidence type="ECO:0000256" key="5">
    <source>
        <dbReference type="ARBA" id="ARBA00022553"/>
    </source>
</evidence>
<dbReference type="GO" id="GO:0005886">
    <property type="term" value="C:plasma membrane"/>
    <property type="evidence" value="ECO:0007669"/>
    <property type="project" value="UniProtKB-SubCell"/>
</dbReference>
<feature type="domain" description="Histidine kinase" evidence="11">
    <location>
        <begin position="126"/>
        <end position="328"/>
    </location>
</feature>
<dbReference type="EMBL" id="JACIDZ010000009">
    <property type="protein sequence ID" value="MBB4122853.1"/>
    <property type="molecule type" value="Genomic_DNA"/>
</dbReference>
<evidence type="ECO:0000256" key="9">
    <source>
        <dbReference type="ARBA" id="ARBA00022840"/>
    </source>
</evidence>
<accession>A0A7W6KK85</accession>
<comment type="subcellular location">
    <subcellularLocation>
        <location evidence="2">Cell membrane</location>
        <topology evidence="2">Multi-pass membrane protein</topology>
    </subcellularLocation>
</comment>
<dbReference type="SUPFAM" id="SSF55874">
    <property type="entry name" value="ATPase domain of HSP90 chaperone/DNA topoisomerase II/histidine kinase"/>
    <property type="match status" value="1"/>
</dbReference>
<gene>
    <name evidence="12" type="ORF">GGR30_002788</name>
</gene>
<dbReference type="AlphaFoldDB" id="A0A7W6KK85"/>
<dbReference type="Gene3D" id="3.30.565.10">
    <property type="entry name" value="Histidine kinase-like ATPase, C-terminal domain"/>
    <property type="match status" value="1"/>
</dbReference>
<keyword evidence="10" id="KW-0472">Membrane</keyword>
<protein>
    <recommendedName>
        <fullName evidence="3">histidine kinase</fullName>
        <ecNumber evidence="3">2.7.13.3</ecNumber>
    </recommendedName>
</protein>
<organism evidence="12 13">
    <name type="scientific">Martelella radicis</name>
    <dbReference type="NCBI Taxonomy" id="1397476"/>
    <lineage>
        <taxon>Bacteria</taxon>
        <taxon>Pseudomonadati</taxon>
        <taxon>Pseudomonadota</taxon>
        <taxon>Alphaproteobacteria</taxon>
        <taxon>Hyphomicrobiales</taxon>
        <taxon>Aurantimonadaceae</taxon>
        <taxon>Martelella</taxon>
    </lineage>
</organism>
<evidence type="ECO:0000256" key="4">
    <source>
        <dbReference type="ARBA" id="ARBA00022475"/>
    </source>
</evidence>
<keyword evidence="5" id="KW-0597">Phosphoprotein</keyword>
<evidence type="ECO:0000256" key="8">
    <source>
        <dbReference type="ARBA" id="ARBA00022777"/>
    </source>
</evidence>
<dbReference type="Gene3D" id="1.10.287.130">
    <property type="match status" value="1"/>
</dbReference>
<dbReference type="InterPro" id="IPR050980">
    <property type="entry name" value="2C_sensor_his_kinase"/>
</dbReference>
<feature type="transmembrane region" description="Helical" evidence="10">
    <location>
        <begin position="43"/>
        <end position="66"/>
    </location>
</feature>
<dbReference type="PRINTS" id="PR00344">
    <property type="entry name" value="BCTRLSENSOR"/>
</dbReference>
<dbReference type="PANTHER" id="PTHR44936">
    <property type="entry name" value="SENSOR PROTEIN CREC"/>
    <property type="match status" value="1"/>
</dbReference>
<keyword evidence="10" id="KW-1133">Transmembrane helix</keyword>
<evidence type="ECO:0000256" key="1">
    <source>
        <dbReference type="ARBA" id="ARBA00000085"/>
    </source>
</evidence>
<dbReference type="InterPro" id="IPR003594">
    <property type="entry name" value="HATPase_dom"/>
</dbReference>